<feature type="compositionally biased region" description="Low complexity" evidence="1">
    <location>
        <begin position="154"/>
        <end position="169"/>
    </location>
</feature>
<proteinExistence type="predicted"/>
<dbReference type="Proteomes" id="UP000582837">
    <property type="component" value="Unassembled WGS sequence"/>
</dbReference>
<organism evidence="2 3">
    <name type="scientific">Longimicrobium terrae</name>
    <dbReference type="NCBI Taxonomy" id="1639882"/>
    <lineage>
        <taxon>Bacteria</taxon>
        <taxon>Pseudomonadati</taxon>
        <taxon>Gemmatimonadota</taxon>
        <taxon>Longimicrobiia</taxon>
        <taxon>Longimicrobiales</taxon>
        <taxon>Longimicrobiaceae</taxon>
        <taxon>Longimicrobium</taxon>
    </lineage>
</organism>
<gene>
    <name evidence="2" type="ORF">HNQ61_002702</name>
</gene>
<evidence type="ECO:0000313" key="3">
    <source>
        <dbReference type="Proteomes" id="UP000582837"/>
    </source>
</evidence>
<feature type="region of interest" description="Disordered" evidence="1">
    <location>
        <begin position="154"/>
        <end position="192"/>
    </location>
</feature>
<evidence type="ECO:0000313" key="2">
    <source>
        <dbReference type="EMBL" id="MBB6071080.1"/>
    </source>
</evidence>
<keyword evidence="3" id="KW-1185">Reference proteome</keyword>
<dbReference type="RefSeq" id="WP_170033598.1">
    <property type="nucleotide sequence ID" value="NZ_JABDTL010000001.1"/>
</dbReference>
<reference evidence="2 3" key="1">
    <citation type="submission" date="2020-08" db="EMBL/GenBank/DDBJ databases">
        <title>Genomic Encyclopedia of Type Strains, Phase IV (KMG-IV): sequencing the most valuable type-strain genomes for metagenomic binning, comparative biology and taxonomic classification.</title>
        <authorList>
            <person name="Goeker M."/>
        </authorList>
    </citation>
    <scope>NUCLEOTIDE SEQUENCE [LARGE SCALE GENOMIC DNA]</scope>
    <source>
        <strain evidence="2 3">DSM 29007</strain>
    </source>
</reference>
<evidence type="ECO:0000256" key="1">
    <source>
        <dbReference type="SAM" id="MobiDB-lite"/>
    </source>
</evidence>
<evidence type="ECO:0008006" key="4">
    <source>
        <dbReference type="Google" id="ProtNLM"/>
    </source>
</evidence>
<protein>
    <recommendedName>
        <fullName evidence="4">Zinc-finger domain-containing protein</fullName>
    </recommendedName>
</protein>
<comment type="caution">
    <text evidence="2">The sequence shown here is derived from an EMBL/GenBank/DDBJ whole genome shotgun (WGS) entry which is preliminary data.</text>
</comment>
<sequence>MSFGIGSPSHLEDADLAGYDGGGLDRDRQRLARAHLNTCPDCAARLEAFQRTARDVSSFLPAVDVPVNPERREQALAAVQAARFRARSGGGQRRALLQAAAIVALLLTVSFGTPPGRAWVGGAVERLSGDSPGPFARGLLDMLGRKEQVAAAPAVAPAAPPAAEAVAEPQARRRDPAITTARPGPPPGTSAPVQFRPAVNYVLVRFASRQRAGSAAIWIRETASGEGQVVSGRRGEVLQPTADGVLVRNSITSRADYTITIPTSYRFVRVRIGDEPETVIAVSRAKRDWLWTVSLDAADAIPAER</sequence>
<accession>A0A841GZ88</accession>
<dbReference type="InterPro" id="IPR041916">
    <property type="entry name" value="Anti_sigma_zinc_sf"/>
</dbReference>
<dbReference type="AlphaFoldDB" id="A0A841GZ88"/>
<name>A0A841GZ88_9BACT</name>
<dbReference type="Gene3D" id="1.10.10.1320">
    <property type="entry name" value="Anti-sigma factor, zinc-finger domain"/>
    <property type="match status" value="1"/>
</dbReference>
<dbReference type="EMBL" id="JACHIA010000006">
    <property type="protein sequence ID" value="MBB6071080.1"/>
    <property type="molecule type" value="Genomic_DNA"/>
</dbReference>